<reference evidence="1" key="1">
    <citation type="journal article" date="2020" name="Stud. Mycol.">
        <title>101 Dothideomycetes genomes: a test case for predicting lifestyles and emergence of pathogens.</title>
        <authorList>
            <person name="Haridas S."/>
            <person name="Albert R."/>
            <person name="Binder M."/>
            <person name="Bloem J."/>
            <person name="Labutti K."/>
            <person name="Salamov A."/>
            <person name="Andreopoulos B."/>
            <person name="Baker S."/>
            <person name="Barry K."/>
            <person name="Bills G."/>
            <person name="Bluhm B."/>
            <person name="Cannon C."/>
            <person name="Castanera R."/>
            <person name="Culley D."/>
            <person name="Daum C."/>
            <person name="Ezra D."/>
            <person name="Gonzalez J."/>
            <person name="Henrissat B."/>
            <person name="Kuo A."/>
            <person name="Liang C."/>
            <person name="Lipzen A."/>
            <person name="Lutzoni F."/>
            <person name="Magnuson J."/>
            <person name="Mondo S."/>
            <person name="Nolan M."/>
            <person name="Ohm R."/>
            <person name="Pangilinan J."/>
            <person name="Park H.-J."/>
            <person name="Ramirez L."/>
            <person name="Alfaro M."/>
            <person name="Sun H."/>
            <person name="Tritt A."/>
            <person name="Yoshinaga Y."/>
            <person name="Zwiers L.-H."/>
            <person name="Turgeon B."/>
            <person name="Goodwin S."/>
            <person name="Spatafora J."/>
            <person name="Crous P."/>
            <person name="Grigoriev I."/>
        </authorList>
    </citation>
    <scope>NUCLEOTIDE SEQUENCE</scope>
    <source>
        <strain evidence="1">CBS 473.64</strain>
    </source>
</reference>
<protein>
    <submittedName>
        <fullName evidence="1">Uncharacterized protein</fullName>
    </submittedName>
</protein>
<sequence>MRGKRRILTAIVQPSPYTTQLYHRQITPLHFANTTGGLVRLSWTVSYQLFYEFCLLLLQCVLRPSHQIMAFGSVYSVYCLLCIKYGMTFCKPSLRPWSWKLLGQNAPRIIGTSSAPRDLPGTALAHMRLFQRKFSFHSAAMEEVSVAHFTPRYMFLLL</sequence>
<evidence type="ECO:0000313" key="1">
    <source>
        <dbReference type="EMBL" id="KAF2638510.1"/>
    </source>
</evidence>
<evidence type="ECO:0000313" key="2">
    <source>
        <dbReference type="Proteomes" id="UP000799753"/>
    </source>
</evidence>
<proteinExistence type="predicted"/>
<organism evidence="1 2">
    <name type="scientific">Massarina eburnea CBS 473.64</name>
    <dbReference type="NCBI Taxonomy" id="1395130"/>
    <lineage>
        <taxon>Eukaryota</taxon>
        <taxon>Fungi</taxon>
        <taxon>Dikarya</taxon>
        <taxon>Ascomycota</taxon>
        <taxon>Pezizomycotina</taxon>
        <taxon>Dothideomycetes</taxon>
        <taxon>Pleosporomycetidae</taxon>
        <taxon>Pleosporales</taxon>
        <taxon>Massarineae</taxon>
        <taxon>Massarinaceae</taxon>
        <taxon>Massarina</taxon>
    </lineage>
</organism>
<keyword evidence="2" id="KW-1185">Reference proteome</keyword>
<dbReference type="Proteomes" id="UP000799753">
    <property type="component" value="Unassembled WGS sequence"/>
</dbReference>
<name>A0A6A6RT09_9PLEO</name>
<accession>A0A6A6RT09</accession>
<gene>
    <name evidence="1" type="ORF">P280DRAFT_72012</name>
</gene>
<dbReference type="AlphaFoldDB" id="A0A6A6RT09"/>
<dbReference type="EMBL" id="MU006789">
    <property type="protein sequence ID" value="KAF2638510.1"/>
    <property type="molecule type" value="Genomic_DNA"/>
</dbReference>